<keyword evidence="7 11" id="KW-0067">ATP-binding</keyword>
<dbReference type="SUPFAM" id="SSF56104">
    <property type="entry name" value="SAICAR synthase-like"/>
    <property type="match status" value="1"/>
</dbReference>
<evidence type="ECO:0000256" key="1">
    <source>
        <dbReference type="ARBA" id="ARBA00000444"/>
    </source>
</evidence>
<dbReference type="EC" id="2.7.1.68" evidence="2"/>
<dbReference type="InterPro" id="IPR002498">
    <property type="entry name" value="PInositol-4-P-4/5-kinase_core"/>
</dbReference>
<evidence type="ECO:0000256" key="4">
    <source>
        <dbReference type="ARBA" id="ARBA00022679"/>
    </source>
</evidence>
<dbReference type="Gene3D" id="3.30.810.10">
    <property type="entry name" value="2-Layer Sandwich"/>
    <property type="match status" value="1"/>
</dbReference>
<feature type="compositionally biased region" description="Polar residues" evidence="12">
    <location>
        <begin position="209"/>
        <end position="226"/>
    </location>
</feature>
<dbReference type="CDD" id="cd17303">
    <property type="entry name" value="PIPKc_PIP5K_yeast_like"/>
    <property type="match status" value="1"/>
</dbReference>
<dbReference type="PANTHER" id="PTHR23086:SF8">
    <property type="entry name" value="PHOSPHATIDYLINOSITOL 5-PHOSPHATE 4-KINASE, ISOFORM A"/>
    <property type="match status" value="1"/>
</dbReference>
<protein>
    <recommendedName>
        <fullName evidence="2">1-phosphatidylinositol-4-phosphate 5-kinase</fullName>
        <ecNumber evidence="2">2.7.1.68</ecNumber>
    </recommendedName>
    <alternativeName>
        <fullName evidence="10">1-phosphatidylinositol 4-phosphate kinase</fullName>
    </alternativeName>
    <alternativeName>
        <fullName evidence="8">Diphosphoinositide kinase</fullName>
    </alternativeName>
    <alternativeName>
        <fullName evidence="9">PIP5K</fullName>
    </alternativeName>
</protein>
<dbReference type="RefSeq" id="XP_018987145.1">
    <property type="nucleotide sequence ID" value="XM_019128028.1"/>
</dbReference>
<evidence type="ECO:0000256" key="12">
    <source>
        <dbReference type="SAM" id="MobiDB-lite"/>
    </source>
</evidence>
<dbReference type="EMBL" id="KV454427">
    <property type="protein sequence ID" value="ODQ81817.1"/>
    <property type="molecule type" value="Genomic_DNA"/>
</dbReference>
<dbReference type="STRING" id="984486.A0A1E3QXQ5"/>
<proteinExistence type="predicted"/>
<dbReference type="GO" id="GO:0016308">
    <property type="term" value="F:1-phosphatidylinositol-4-phosphate 5-kinase activity"/>
    <property type="evidence" value="ECO:0007669"/>
    <property type="project" value="UniProtKB-EC"/>
</dbReference>
<comment type="catalytic activity">
    <reaction evidence="1">
        <text>a 1,2-diacyl-sn-glycero-3-phospho-(1D-myo-inositol 4-phosphate) + ATP = a 1,2-diacyl-sn-glycero-3-phospho-(1D-myo-inositol-4,5-bisphosphate) + ADP + H(+)</text>
        <dbReference type="Rhea" id="RHEA:14425"/>
        <dbReference type="ChEBI" id="CHEBI:15378"/>
        <dbReference type="ChEBI" id="CHEBI:30616"/>
        <dbReference type="ChEBI" id="CHEBI:58178"/>
        <dbReference type="ChEBI" id="CHEBI:58456"/>
        <dbReference type="ChEBI" id="CHEBI:456216"/>
        <dbReference type="EC" id="2.7.1.68"/>
    </reaction>
</comment>
<dbReference type="Gene3D" id="3.30.800.10">
    <property type="entry name" value="Phosphatidylinositol Phosphate Kinase II Beta"/>
    <property type="match status" value="1"/>
</dbReference>
<dbReference type="OrthoDB" id="20783at2759"/>
<dbReference type="GO" id="GO:0005634">
    <property type="term" value="C:nucleus"/>
    <property type="evidence" value="ECO:0007669"/>
    <property type="project" value="EnsemblFungi"/>
</dbReference>
<evidence type="ECO:0000256" key="11">
    <source>
        <dbReference type="PROSITE-ProRule" id="PRU00781"/>
    </source>
</evidence>
<accession>A0A1E3QXQ5</accession>
<feature type="compositionally biased region" description="Polar residues" evidence="12">
    <location>
        <begin position="105"/>
        <end position="132"/>
    </location>
</feature>
<evidence type="ECO:0000256" key="3">
    <source>
        <dbReference type="ARBA" id="ARBA00022553"/>
    </source>
</evidence>
<dbReference type="PROSITE" id="PS51455">
    <property type="entry name" value="PIPK"/>
    <property type="match status" value="1"/>
</dbReference>
<dbReference type="SMART" id="SM00330">
    <property type="entry name" value="PIPKc"/>
    <property type="match status" value="1"/>
</dbReference>
<evidence type="ECO:0000313" key="15">
    <source>
        <dbReference type="Proteomes" id="UP000094336"/>
    </source>
</evidence>
<reference evidence="15" key="1">
    <citation type="submission" date="2016-05" db="EMBL/GenBank/DDBJ databases">
        <title>Comparative genomics of biotechnologically important yeasts.</title>
        <authorList>
            <consortium name="DOE Joint Genome Institute"/>
            <person name="Riley R."/>
            <person name="Haridas S."/>
            <person name="Wolfe K.H."/>
            <person name="Lopes M.R."/>
            <person name="Hittinger C.T."/>
            <person name="Goker M."/>
            <person name="Salamov A."/>
            <person name="Wisecaver J."/>
            <person name="Long T.M."/>
            <person name="Aerts A.L."/>
            <person name="Barry K."/>
            <person name="Choi C."/>
            <person name="Clum A."/>
            <person name="Coughlan A.Y."/>
            <person name="Deshpande S."/>
            <person name="Douglass A.P."/>
            <person name="Hanson S.J."/>
            <person name="Klenk H.-P."/>
            <person name="Labutti K."/>
            <person name="Lapidus A."/>
            <person name="Lindquist E."/>
            <person name="Lipzen A."/>
            <person name="Meier-Kolthoff J.P."/>
            <person name="Ohm R.A."/>
            <person name="Otillar R.P."/>
            <person name="Pangilinan J."/>
            <person name="Peng Y."/>
            <person name="Rokas A."/>
            <person name="Rosa C.A."/>
            <person name="Scheuner C."/>
            <person name="Sibirny A.A."/>
            <person name="Slot J.C."/>
            <person name="Stielow J.B."/>
            <person name="Sun H."/>
            <person name="Kurtzman C.P."/>
            <person name="Blackwell M."/>
            <person name="Grigoriev I.V."/>
            <person name="Jeffries T.W."/>
        </authorList>
    </citation>
    <scope>NUCLEOTIDE SEQUENCE [LARGE SCALE GENOMIC DNA]</scope>
    <source>
        <strain evidence="15">NRRL Y-12698</strain>
    </source>
</reference>
<feature type="region of interest" description="Disordered" evidence="12">
    <location>
        <begin position="1"/>
        <end position="132"/>
    </location>
</feature>
<dbReference type="GO" id="GO:0046854">
    <property type="term" value="P:phosphatidylinositol phosphate biosynthetic process"/>
    <property type="evidence" value="ECO:0007669"/>
    <property type="project" value="EnsemblFungi"/>
</dbReference>
<dbReference type="PANTHER" id="PTHR23086">
    <property type="entry name" value="PHOSPHATIDYLINOSITOL-4-PHOSPHATE 5-KINASE"/>
    <property type="match status" value="1"/>
</dbReference>
<evidence type="ECO:0000256" key="8">
    <source>
        <dbReference type="ARBA" id="ARBA00078403"/>
    </source>
</evidence>
<dbReference type="GO" id="GO:0032266">
    <property type="term" value="F:phosphatidylinositol-3-phosphate binding"/>
    <property type="evidence" value="ECO:0007669"/>
    <property type="project" value="EnsemblFungi"/>
</dbReference>
<name>A0A1E3QXQ5_9ASCO</name>
<feature type="region of interest" description="Disordered" evidence="12">
    <location>
        <begin position="202"/>
        <end position="244"/>
    </location>
</feature>
<evidence type="ECO:0000313" key="14">
    <source>
        <dbReference type="EMBL" id="ODQ81817.1"/>
    </source>
</evidence>
<evidence type="ECO:0000256" key="5">
    <source>
        <dbReference type="ARBA" id="ARBA00022741"/>
    </source>
</evidence>
<keyword evidence="5 11" id="KW-0547">Nucleotide-binding</keyword>
<feature type="compositionally biased region" description="Polar residues" evidence="12">
    <location>
        <begin position="56"/>
        <end position="75"/>
    </location>
</feature>
<dbReference type="GO" id="GO:0005886">
    <property type="term" value="C:plasma membrane"/>
    <property type="evidence" value="ECO:0007669"/>
    <property type="project" value="EnsemblFungi"/>
</dbReference>
<keyword evidence="3" id="KW-0597">Phosphoprotein</keyword>
<evidence type="ECO:0000256" key="6">
    <source>
        <dbReference type="ARBA" id="ARBA00022777"/>
    </source>
</evidence>
<organism evidence="14 15">
    <name type="scientific">Babjeviella inositovora NRRL Y-12698</name>
    <dbReference type="NCBI Taxonomy" id="984486"/>
    <lineage>
        <taxon>Eukaryota</taxon>
        <taxon>Fungi</taxon>
        <taxon>Dikarya</taxon>
        <taxon>Ascomycota</taxon>
        <taxon>Saccharomycotina</taxon>
        <taxon>Pichiomycetes</taxon>
        <taxon>Serinales incertae sedis</taxon>
        <taxon>Babjeviella</taxon>
    </lineage>
</organism>
<keyword evidence="6 11" id="KW-0418">Kinase</keyword>
<dbReference type="FunFam" id="3.30.800.10:FF:000009">
    <property type="entry name" value="Phosphatidylinositol 4-phosphate 5-kinase its3"/>
    <property type="match status" value="1"/>
</dbReference>
<dbReference type="InterPro" id="IPR027484">
    <property type="entry name" value="PInositol-4-P-5-kinase_N"/>
</dbReference>
<dbReference type="GO" id="GO:0070273">
    <property type="term" value="F:phosphatidylinositol-4-phosphate binding"/>
    <property type="evidence" value="ECO:0007669"/>
    <property type="project" value="EnsemblFungi"/>
</dbReference>
<evidence type="ECO:0000256" key="7">
    <source>
        <dbReference type="ARBA" id="ARBA00022840"/>
    </source>
</evidence>
<keyword evidence="4 11" id="KW-0808">Transferase</keyword>
<evidence type="ECO:0000259" key="13">
    <source>
        <dbReference type="PROSITE" id="PS51455"/>
    </source>
</evidence>
<evidence type="ECO:0000256" key="2">
    <source>
        <dbReference type="ARBA" id="ARBA00012172"/>
    </source>
</evidence>
<dbReference type="GO" id="GO:0030866">
    <property type="term" value="P:cortical actin cytoskeleton organization"/>
    <property type="evidence" value="ECO:0007669"/>
    <property type="project" value="EnsemblFungi"/>
</dbReference>
<evidence type="ECO:0000256" key="9">
    <source>
        <dbReference type="ARBA" id="ARBA00080374"/>
    </source>
</evidence>
<dbReference type="AlphaFoldDB" id="A0A1E3QXQ5"/>
<sequence>MMLTQSLQPYDALSNGHTHTTNDPLLAPRKSRQELTEDGFTTRLSSMESKHKYLATPTSHQTTDATSETHTSPSSLEEDDRSPVTDAYPAKLGYADRRSLEPKTAGSNVTQATITQDNSMDTELSQQETVSNLPASAPVQAHSLEHSSPTITGEHINPVVKSKLISPTIAGEPYNPNIEDGEQMSETIQAPAPKHPYKALSSKEFRFGSSPSVNRRSSYERPTSPHSPHIGQDTGPSAVSHKPVLARTSSTFGRTSTNRLEMRRSESAAKIEIDRMRNSVLQKKPAKKWQGRRLTVDDDKVLVGNKVSEGHANYVMAYNMLTGIRVAVSGCSKAMKPLVDADFSTTRKLAFDITGTELTPSSKYDFKFKDYAPNVFRELRTLFGLDPADYLVSLTEKYILSELGSPGKSGSFFYYSRDYRFIIKTIHHSEHKQLLRILPEYHRHVKANPNTLISQFYGLHRVKMPFGKNGVRKVHFIVMNNLFPPHRDIHRTYDLKGSLMGRYTNMNNLDPADKKATVILKDLNWLENHNDSIKFGPTKRKLFLDQLQKDVSLLKKLNIMDYSLLLGVHDVAIGNTDELTNQRLSVFQPKATDKKSVINTNPESIDRMNDLPTEEFPGRSRFLFYGDDGGIRSSNEEDLPMDEIYYLGVIDCLTRYGFVKRMETFWRSLSHDRKVVSAIPSSEYGDRFYAFMKNCLSTNKKKME</sequence>
<dbReference type="GeneID" id="30145881"/>
<evidence type="ECO:0000256" key="10">
    <source>
        <dbReference type="ARBA" id="ARBA00082306"/>
    </source>
</evidence>
<gene>
    <name evidence="14" type="ORF">BABINDRAFT_160054</name>
</gene>
<dbReference type="GO" id="GO:0005524">
    <property type="term" value="F:ATP binding"/>
    <property type="evidence" value="ECO:0007669"/>
    <property type="project" value="UniProtKB-UniRule"/>
</dbReference>
<keyword evidence="15" id="KW-1185">Reference proteome</keyword>
<dbReference type="InterPro" id="IPR027483">
    <property type="entry name" value="PInositol-4-P-4/5-kinase_C_sf"/>
</dbReference>
<dbReference type="Proteomes" id="UP000094336">
    <property type="component" value="Unassembled WGS sequence"/>
</dbReference>
<dbReference type="InterPro" id="IPR023610">
    <property type="entry name" value="PInositol-4/5-P-5/4-kinase"/>
</dbReference>
<dbReference type="Pfam" id="PF01504">
    <property type="entry name" value="PIP5K"/>
    <property type="match status" value="1"/>
</dbReference>
<feature type="domain" description="PIPK" evidence="13">
    <location>
        <begin position="308"/>
        <end position="696"/>
    </location>
</feature>
<dbReference type="GO" id="GO:0031321">
    <property type="term" value="P:ascospore-type prospore assembly"/>
    <property type="evidence" value="ECO:0007669"/>
    <property type="project" value="EnsemblFungi"/>
</dbReference>